<dbReference type="AlphaFoldDB" id="A0A1C5IKN3"/>
<reference evidence="3" key="1">
    <citation type="submission" date="2016-06" db="EMBL/GenBank/DDBJ databases">
        <authorList>
            <person name="Varghese N."/>
        </authorList>
    </citation>
    <scope>NUCLEOTIDE SEQUENCE [LARGE SCALE GENOMIC DNA]</scope>
    <source>
        <strain evidence="3">DSM 43171</strain>
    </source>
</reference>
<feature type="transmembrane region" description="Helical" evidence="1">
    <location>
        <begin position="41"/>
        <end position="59"/>
    </location>
</feature>
<keyword evidence="3" id="KW-1185">Reference proteome</keyword>
<keyword evidence="1" id="KW-0812">Transmembrane</keyword>
<dbReference type="EMBL" id="FMDN01000013">
    <property type="protein sequence ID" value="SCG58844.1"/>
    <property type="molecule type" value="Genomic_DNA"/>
</dbReference>
<evidence type="ECO:0000313" key="3">
    <source>
        <dbReference type="Proteomes" id="UP000199408"/>
    </source>
</evidence>
<proteinExistence type="predicted"/>
<accession>A0A1C5IKN3</accession>
<organism evidence="2 3">
    <name type="scientific">Micromonospora halophytica</name>
    <dbReference type="NCBI Taxonomy" id="47864"/>
    <lineage>
        <taxon>Bacteria</taxon>
        <taxon>Bacillati</taxon>
        <taxon>Actinomycetota</taxon>
        <taxon>Actinomycetes</taxon>
        <taxon>Micromonosporales</taxon>
        <taxon>Micromonosporaceae</taxon>
        <taxon>Micromonospora</taxon>
    </lineage>
</organism>
<protein>
    <submittedName>
        <fullName evidence="2">Uncharacterized protein</fullName>
    </submittedName>
</protein>
<evidence type="ECO:0000313" key="2">
    <source>
        <dbReference type="EMBL" id="SCG58844.1"/>
    </source>
</evidence>
<keyword evidence="1" id="KW-0472">Membrane</keyword>
<gene>
    <name evidence="2" type="ORF">GA0070560_11315</name>
</gene>
<evidence type="ECO:0000256" key="1">
    <source>
        <dbReference type="SAM" id="Phobius"/>
    </source>
</evidence>
<dbReference type="RefSeq" id="WP_091298547.1">
    <property type="nucleotide sequence ID" value="NZ_FMDN01000013.1"/>
</dbReference>
<dbReference type="STRING" id="47864.GA0070560_11315"/>
<sequence>MIALALAGFGWTGVVITVRHMLVYGPFEGFGGRFGEAPPLGTILLSGVIAGIGTYWFVFGVREMWRKALLVPPGRPKPQAKRLRD</sequence>
<keyword evidence="1" id="KW-1133">Transmembrane helix</keyword>
<name>A0A1C5IKN3_9ACTN</name>
<dbReference type="Proteomes" id="UP000199408">
    <property type="component" value="Unassembled WGS sequence"/>
</dbReference>